<sequence>MLKKIGSIALITVLSSSLFACSKDETTANSGQGSAAAVQKLTIVDWDSELIEMRKKTIIEPFEQKYNVKIEIETPPDYGKLKAMVDGGNVTWDVVNVDSFFGTLAGSQGLFEPLDYNIVKKDGYTDKTAGEHFIASESFATVISWNTTKIDAAHAPKTWSDFWDVNKYPGGRSAYKFPAPIMEMALLADGVPADKLYPLDIDRAFKKMNEIKKNFKTWWTNGAQVPDLLVNGTATISTAYDGTITLQKQKGTPVDFTYENAIRSYEGWVIPKGTKNKELAMKFIAFATSPEVQAEFGKTARYAPANQKAIDLLSEKDKERLGVTPELQKQQIMADDSYWIKNFDQVQVRYEQWLLE</sequence>
<evidence type="ECO:0000313" key="6">
    <source>
        <dbReference type="EMBL" id="RNB80241.1"/>
    </source>
</evidence>
<dbReference type="SUPFAM" id="SSF53850">
    <property type="entry name" value="Periplasmic binding protein-like II"/>
    <property type="match status" value="1"/>
</dbReference>
<dbReference type="CDD" id="cd13589">
    <property type="entry name" value="PBP2_polyamine_RpCGA009"/>
    <property type="match status" value="1"/>
</dbReference>
<comment type="caution">
    <text evidence="6">The sequence shown here is derived from an EMBL/GenBank/DDBJ whole genome shotgun (WGS) entry which is preliminary data.</text>
</comment>
<proteinExistence type="predicted"/>
<feature type="chain" id="PRO_5018211690" evidence="5">
    <location>
        <begin position="23"/>
        <end position="356"/>
    </location>
</feature>
<keyword evidence="7" id="KW-1185">Reference proteome</keyword>
<dbReference type="PANTHER" id="PTHR30006">
    <property type="entry name" value="THIAMINE-BINDING PERIPLASMIC PROTEIN-RELATED"/>
    <property type="match status" value="1"/>
</dbReference>
<dbReference type="GO" id="GO:0015888">
    <property type="term" value="P:thiamine transport"/>
    <property type="evidence" value="ECO:0007669"/>
    <property type="project" value="TreeGrafter"/>
</dbReference>
<dbReference type="AlphaFoldDB" id="A0A3M8CY47"/>
<dbReference type="GO" id="GO:0030975">
    <property type="term" value="F:thiamine binding"/>
    <property type="evidence" value="ECO:0007669"/>
    <property type="project" value="TreeGrafter"/>
</dbReference>
<keyword evidence="2" id="KW-0813">Transport</keyword>
<dbReference type="Gene3D" id="3.40.190.10">
    <property type="entry name" value="Periplasmic binding protein-like II"/>
    <property type="match status" value="2"/>
</dbReference>
<dbReference type="Pfam" id="PF13416">
    <property type="entry name" value="SBP_bac_8"/>
    <property type="match status" value="1"/>
</dbReference>
<dbReference type="PANTHER" id="PTHR30006:SF3">
    <property type="entry name" value="THIAMINE-BINDING PERIPLASMIC PROTEIN"/>
    <property type="match status" value="1"/>
</dbReference>
<dbReference type="OrthoDB" id="9769319at2"/>
<comment type="subcellular location">
    <subcellularLocation>
        <location evidence="1">Periplasm</location>
    </subcellularLocation>
</comment>
<dbReference type="PROSITE" id="PS51257">
    <property type="entry name" value="PROKAR_LIPOPROTEIN"/>
    <property type="match status" value="1"/>
</dbReference>
<dbReference type="GO" id="GO:0030976">
    <property type="term" value="F:thiamine pyrophosphate binding"/>
    <property type="evidence" value="ECO:0007669"/>
    <property type="project" value="TreeGrafter"/>
</dbReference>
<protein>
    <submittedName>
        <fullName evidence="6">ABC transporter substrate-binding protein</fullName>
    </submittedName>
</protein>
<evidence type="ECO:0000256" key="5">
    <source>
        <dbReference type="SAM" id="SignalP"/>
    </source>
</evidence>
<evidence type="ECO:0000256" key="4">
    <source>
        <dbReference type="ARBA" id="ARBA00022764"/>
    </source>
</evidence>
<dbReference type="GO" id="GO:0030288">
    <property type="term" value="C:outer membrane-bounded periplasmic space"/>
    <property type="evidence" value="ECO:0007669"/>
    <property type="project" value="TreeGrafter"/>
</dbReference>
<organism evidence="6 7">
    <name type="scientific">Brevibacillus fluminis</name>
    <dbReference type="NCBI Taxonomy" id="511487"/>
    <lineage>
        <taxon>Bacteria</taxon>
        <taxon>Bacillati</taxon>
        <taxon>Bacillota</taxon>
        <taxon>Bacilli</taxon>
        <taxon>Bacillales</taxon>
        <taxon>Paenibacillaceae</taxon>
        <taxon>Brevibacillus</taxon>
    </lineage>
</organism>
<gene>
    <name evidence="6" type="ORF">EDM56_27965</name>
</gene>
<feature type="signal peptide" evidence="5">
    <location>
        <begin position="1"/>
        <end position="22"/>
    </location>
</feature>
<evidence type="ECO:0000313" key="7">
    <source>
        <dbReference type="Proteomes" id="UP000271031"/>
    </source>
</evidence>
<evidence type="ECO:0000256" key="1">
    <source>
        <dbReference type="ARBA" id="ARBA00004418"/>
    </source>
</evidence>
<name>A0A3M8CY47_9BACL</name>
<dbReference type="RefSeq" id="WP_122921225.1">
    <property type="nucleotide sequence ID" value="NZ_RHHQ01000025.1"/>
</dbReference>
<keyword evidence="4" id="KW-0574">Periplasm</keyword>
<accession>A0A3M8CY47</accession>
<reference evidence="6 7" key="1">
    <citation type="submission" date="2018-10" db="EMBL/GenBank/DDBJ databases">
        <title>Phylogenomics of Brevibacillus.</title>
        <authorList>
            <person name="Dunlap C."/>
        </authorList>
    </citation>
    <scope>NUCLEOTIDE SEQUENCE [LARGE SCALE GENOMIC DNA]</scope>
    <source>
        <strain evidence="6 7">JCM 15716</strain>
    </source>
</reference>
<evidence type="ECO:0000256" key="2">
    <source>
        <dbReference type="ARBA" id="ARBA00022448"/>
    </source>
</evidence>
<dbReference type="Proteomes" id="UP000271031">
    <property type="component" value="Unassembled WGS sequence"/>
</dbReference>
<dbReference type="InterPro" id="IPR006059">
    <property type="entry name" value="SBP"/>
</dbReference>
<evidence type="ECO:0000256" key="3">
    <source>
        <dbReference type="ARBA" id="ARBA00022729"/>
    </source>
</evidence>
<dbReference type="EMBL" id="RHHQ01000025">
    <property type="protein sequence ID" value="RNB80241.1"/>
    <property type="molecule type" value="Genomic_DNA"/>
</dbReference>
<keyword evidence="3 5" id="KW-0732">Signal</keyword>